<sequence>MTEQSTAAAPTAVVDENIHIGIEHECKWALREEQTEDPGAFADAVLFGDLLTPMAAPRDYLQSSLYLDDAEGSFARAGHSLSIVVNSGAPGGTCVIVFKQAVHRRGWRDGLELRQKVPYRGVGARISDPGTVPIAYARTLRLLTGDLRAAGVAVQRRYKCFGRTADGTEVVCNLDYVDFGDPAAPRDSSRHYRCLEIEVNSPFPTALADLDRLAGRLDERLGVARDRTSKSQLARAVDHGGSIGG</sequence>
<keyword evidence="2" id="KW-1185">Reference proteome</keyword>
<dbReference type="SUPFAM" id="SSF55154">
    <property type="entry name" value="CYTH-like phosphatases"/>
    <property type="match status" value="1"/>
</dbReference>
<dbReference type="RefSeq" id="WP_346077379.1">
    <property type="nucleotide sequence ID" value="NZ_BAAATL010000013.1"/>
</dbReference>
<evidence type="ECO:0008006" key="3">
    <source>
        <dbReference type="Google" id="ProtNLM"/>
    </source>
</evidence>
<dbReference type="EMBL" id="BAAATL010000013">
    <property type="protein sequence ID" value="GAA2484795.1"/>
    <property type="molecule type" value="Genomic_DNA"/>
</dbReference>
<dbReference type="Proteomes" id="UP001501721">
    <property type="component" value="Unassembled WGS sequence"/>
</dbReference>
<gene>
    <name evidence="1" type="ORF">GCM10010422_32900</name>
</gene>
<name>A0ABN3LIB1_9ACTN</name>
<proteinExistence type="predicted"/>
<evidence type="ECO:0000313" key="1">
    <source>
        <dbReference type="EMBL" id="GAA2484795.1"/>
    </source>
</evidence>
<organism evidence="1 2">
    <name type="scientific">Streptomyces graminearus</name>
    <dbReference type="NCBI Taxonomy" id="284030"/>
    <lineage>
        <taxon>Bacteria</taxon>
        <taxon>Bacillati</taxon>
        <taxon>Actinomycetota</taxon>
        <taxon>Actinomycetes</taxon>
        <taxon>Kitasatosporales</taxon>
        <taxon>Streptomycetaceae</taxon>
        <taxon>Streptomyces</taxon>
    </lineage>
</organism>
<evidence type="ECO:0000313" key="2">
    <source>
        <dbReference type="Proteomes" id="UP001501721"/>
    </source>
</evidence>
<comment type="caution">
    <text evidence="1">The sequence shown here is derived from an EMBL/GenBank/DDBJ whole genome shotgun (WGS) entry which is preliminary data.</text>
</comment>
<protein>
    <recommendedName>
        <fullName evidence="3">CYTH domain-containing protein</fullName>
    </recommendedName>
</protein>
<reference evidence="1 2" key="1">
    <citation type="journal article" date="2019" name="Int. J. Syst. Evol. Microbiol.">
        <title>The Global Catalogue of Microorganisms (GCM) 10K type strain sequencing project: providing services to taxonomists for standard genome sequencing and annotation.</title>
        <authorList>
            <consortium name="The Broad Institute Genomics Platform"/>
            <consortium name="The Broad Institute Genome Sequencing Center for Infectious Disease"/>
            <person name="Wu L."/>
            <person name="Ma J."/>
        </authorList>
    </citation>
    <scope>NUCLEOTIDE SEQUENCE [LARGE SCALE GENOMIC DNA]</scope>
    <source>
        <strain evidence="1 2">JCM 6923</strain>
    </source>
</reference>
<accession>A0ABN3LIB1</accession>
<dbReference type="InterPro" id="IPR033469">
    <property type="entry name" value="CYTH-like_dom_sf"/>
</dbReference>